<protein>
    <submittedName>
        <fullName evidence="4">Ring finger protein</fullName>
    </submittedName>
</protein>
<dbReference type="KEGG" id="vg:36841372"/>
<dbReference type="SMART" id="SM00184">
    <property type="entry name" value="RING"/>
    <property type="match status" value="1"/>
</dbReference>
<accession>A0A2U7UEQ4</accession>
<dbReference type="GO" id="GO:0008270">
    <property type="term" value="F:zinc ion binding"/>
    <property type="evidence" value="ECO:0007669"/>
    <property type="project" value="UniProtKB-KW"/>
</dbReference>
<gene>
    <name evidence="4" type="ORF">pmac_cds_229</name>
</gene>
<organism evidence="4">
    <name type="scientific">Pandoravirus macleodensis</name>
    <dbReference type="NCBI Taxonomy" id="2107707"/>
    <lineage>
        <taxon>Viruses</taxon>
        <taxon>Pandoravirus</taxon>
    </lineage>
</organism>
<evidence type="ECO:0000259" key="3">
    <source>
        <dbReference type="PROSITE" id="PS50089"/>
    </source>
</evidence>
<dbReference type="InterPro" id="IPR013083">
    <property type="entry name" value="Znf_RING/FYVE/PHD"/>
</dbReference>
<dbReference type="RefSeq" id="YP_009480913.1">
    <property type="nucleotide sequence ID" value="NC_037665.1"/>
</dbReference>
<dbReference type="Pfam" id="PF13639">
    <property type="entry name" value="zf-RING_2"/>
    <property type="match status" value="1"/>
</dbReference>
<evidence type="ECO:0000256" key="1">
    <source>
        <dbReference type="PROSITE-ProRule" id="PRU00175"/>
    </source>
</evidence>
<dbReference type="EMBL" id="MG011691">
    <property type="protein sequence ID" value="AVK76917.1"/>
    <property type="molecule type" value="Genomic_DNA"/>
</dbReference>
<dbReference type="PROSITE" id="PS50089">
    <property type="entry name" value="ZF_RING_2"/>
    <property type="match status" value="1"/>
</dbReference>
<evidence type="ECO:0000256" key="2">
    <source>
        <dbReference type="SAM" id="MobiDB-lite"/>
    </source>
</evidence>
<dbReference type="InterPro" id="IPR001841">
    <property type="entry name" value="Znf_RING"/>
</dbReference>
<proteinExistence type="predicted"/>
<keyword evidence="1" id="KW-0862">Zinc</keyword>
<keyword evidence="1" id="KW-0479">Metal-binding</keyword>
<dbReference type="SUPFAM" id="SSF57850">
    <property type="entry name" value="RING/U-box"/>
    <property type="match status" value="1"/>
</dbReference>
<dbReference type="Gene3D" id="3.30.40.10">
    <property type="entry name" value="Zinc/RING finger domain, C3HC4 (zinc finger)"/>
    <property type="match status" value="1"/>
</dbReference>
<feature type="compositionally biased region" description="Acidic residues" evidence="2">
    <location>
        <begin position="121"/>
        <end position="132"/>
    </location>
</feature>
<feature type="compositionally biased region" description="Low complexity" evidence="2">
    <location>
        <begin position="147"/>
        <end position="162"/>
    </location>
</feature>
<feature type="region of interest" description="Disordered" evidence="2">
    <location>
        <begin position="61"/>
        <end position="80"/>
    </location>
</feature>
<feature type="domain" description="RING-type" evidence="3">
    <location>
        <begin position="358"/>
        <end position="399"/>
    </location>
</feature>
<keyword evidence="1" id="KW-0863">Zinc-finger</keyword>
<feature type="compositionally biased region" description="Low complexity" evidence="2">
    <location>
        <begin position="61"/>
        <end position="79"/>
    </location>
</feature>
<feature type="region of interest" description="Disordered" evidence="2">
    <location>
        <begin position="213"/>
        <end position="311"/>
    </location>
</feature>
<name>A0A2U7UEQ4_9VIRU</name>
<feature type="compositionally biased region" description="Acidic residues" evidence="2">
    <location>
        <begin position="277"/>
        <end position="297"/>
    </location>
</feature>
<dbReference type="GeneID" id="36841372"/>
<feature type="region of interest" description="Disordered" evidence="2">
    <location>
        <begin position="119"/>
        <end position="184"/>
    </location>
</feature>
<evidence type="ECO:0000313" key="4">
    <source>
        <dbReference type="EMBL" id="AVK76917.1"/>
    </source>
</evidence>
<sequence>MNNNDTNDSDGAALNDRIATMLEAALRWQSGVPFVSTPRFAIVGDRHGAHALQGRSTLTRTTTSSVTTYRRGGSRTYTTAPAGTIGRRVYVPSLGVLGASRHGPRLGSESRRTLVCHETNEADSDDSSDSDDSTGSVSDTDSRADSSDSTSDSGDDTVSNGDHYADGSRDLATMPSHQTGSSRGRHMVFPHAFVAHGGHLFGRARRLGAPIMRTPIGSTMPSLMPRYTSSSESDGDDDGMGNLSDSGGSDNGRQEEQSSDPLGTDDDTTDGSSNSSDSDDSSDGESDTDNGGNDDSDSGGVATLSRTSRRSARTFDDAVTVSINDASASGTTLAPSRDAINALPTRTHCSARDGDGACAVCLDDFVEGDRLRVLPCAHAYHVACIDRWLASHIACPCCRAPVTTRDACITAPIFLVAYPVDPAPMPAWMCRALEASGSRGA</sequence>
<dbReference type="PANTHER" id="PTHR45676">
    <property type="entry name" value="RING-H2 FINGER PROTEIN ATL51-RELATED"/>
    <property type="match status" value="1"/>
</dbReference>
<dbReference type="Proteomes" id="UP000249758">
    <property type="component" value="Segment"/>
</dbReference>
<reference evidence="4" key="1">
    <citation type="journal article" date="2018" name="Nat. Commun.">
        <title>Diversity and evolution of the emerging Pandoraviridae family.</title>
        <authorList>
            <person name="Legendre M."/>
            <person name="Fabre E."/>
            <person name="Poirot O."/>
            <person name="Jeudy S."/>
            <person name="Lartigue A."/>
            <person name="Alempic J.M."/>
            <person name="Beucher L."/>
            <person name="Philippe N."/>
            <person name="Bertaux L."/>
            <person name="Christo-Foroux E."/>
            <person name="Labadie K."/>
            <person name="Coute Y."/>
            <person name="Abergel C."/>
            <person name="Claverie J.M."/>
        </authorList>
    </citation>
    <scope>NUCLEOTIDE SEQUENCE [LARGE SCALE GENOMIC DNA]</scope>
    <source>
        <strain evidence="4">Macleodensis</strain>
    </source>
</reference>